<dbReference type="Gene3D" id="3.90.550.10">
    <property type="entry name" value="Spore Coat Polysaccharide Biosynthesis Protein SpsA, Chain A"/>
    <property type="match status" value="1"/>
</dbReference>
<dbReference type="HOGENOM" id="CLU_015730_1_0_6"/>
<evidence type="ECO:0000256" key="4">
    <source>
        <dbReference type="ARBA" id="ARBA00020585"/>
    </source>
</evidence>
<comment type="pathway">
    <text evidence="2">Glycan metabolism; osmoregulated periplasmic glucan (OPG) biosynthesis.</text>
</comment>
<evidence type="ECO:0000313" key="15">
    <source>
        <dbReference type="Proteomes" id="UP000005744"/>
    </source>
</evidence>
<evidence type="ECO:0000256" key="8">
    <source>
        <dbReference type="ARBA" id="ARBA00022679"/>
    </source>
</evidence>
<evidence type="ECO:0000256" key="3">
    <source>
        <dbReference type="ARBA" id="ARBA00009337"/>
    </source>
</evidence>
<keyword evidence="6" id="KW-0997">Cell inner membrane</keyword>
<dbReference type="SUPFAM" id="SSF53448">
    <property type="entry name" value="Nucleotide-diphospho-sugar transferases"/>
    <property type="match status" value="1"/>
</dbReference>
<evidence type="ECO:0000313" key="14">
    <source>
        <dbReference type="EMBL" id="EIJ41596.1"/>
    </source>
</evidence>
<dbReference type="RefSeq" id="WP_002683653.1">
    <property type="nucleotide sequence ID" value="NZ_JH600070.1"/>
</dbReference>
<dbReference type="InterPro" id="IPR029044">
    <property type="entry name" value="Nucleotide-diphossugar_trans"/>
</dbReference>
<evidence type="ECO:0000256" key="2">
    <source>
        <dbReference type="ARBA" id="ARBA00005001"/>
    </source>
</evidence>
<dbReference type="GO" id="GO:0005886">
    <property type="term" value="C:plasma membrane"/>
    <property type="evidence" value="ECO:0007669"/>
    <property type="project" value="UniProtKB-SubCell"/>
</dbReference>
<dbReference type="InterPro" id="IPR001173">
    <property type="entry name" value="Glyco_trans_2-like"/>
</dbReference>
<dbReference type="EMBL" id="JH600070">
    <property type="protein sequence ID" value="EIJ41596.1"/>
    <property type="molecule type" value="Genomic_DNA"/>
</dbReference>
<evidence type="ECO:0000259" key="13">
    <source>
        <dbReference type="Pfam" id="PF13632"/>
    </source>
</evidence>
<comment type="similarity">
    <text evidence="3">Belongs to the glycosyltransferase 2 family. OpgH subfamily.</text>
</comment>
<keyword evidence="15" id="KW-1185">Reference proteome</keyword>
<keyword evidence="10 12" id="KW-1133">Transmembrane helix</keyword>
<evidence type="ECO:0000256" key="9">
    <source>
        <dbReference type="ARBA" id="ARBA00022692"/>
    </source>
</evidence>
<dbReference type="NCBIfam" id="NF003958">
    <property type="entry name" value="PRK05454.2-1"/>
    <property type="match status" value="1"/>
</dbReference>
<dbReference type="STRING" id="395493.BegalDRAFT_0684"/>
<evidence type="ECO:0000256" key="1">
    <source>
        <dbReference type="ARBA" id="ARBA00004429"/>
    </source>
</evidence>
<reference evidence="14 15" key="1">
    <citation type="submission" date="2011-11" db="EMBL/GenBank/DDBJ databases">
        <title>Improved High-Quality Draft sequence of Beggiatoa alba B18lD.</title>
        <authorList>
            <consortium name="US DOE Joint Genome Institute"/>
            <person name="Lucas S."/>
            <person name="Han J."/>
            <person name="Lapidus A."/>
            <person name="Cheng J.-F."/>
            <person name="Goodwin L."/>
            <person name="Pitluck S."/>
            <person name="Peters L."/>
            <person name="Mikhailova N."/>
            <person name="Held B."/>
            <person name="Detter J.C."/>
            <person name="Han C."/>
            <person name="Tapia R."/>
            <person name="Land M."/>
            <person name="Hauser L."/>
            <person name="Kyrpides N."/>
            <person name="Ivanova N."/>
            <person name="Pagani I."/>
            <person name="Samuel K."/>
            <person name="Teske A."/>
            <person name="Mueller J."/>
            <person name="Woyke T."/>
        </authorList>
    </citation>
    <scope>NUCLEOTIDE SEQUENCE [LARGE SCALE GENOMIC DNA]</scope>
    <source>
        <strain evidence="14 15">B18LD</strain>
    </source>
</reference>
<keyword evidence="7" id="KW-0328">Glycosyltransferase</keyword>
<dbReference type="PANTHER" id="PTHR43867:SF5">
    <property type="entry name" value="GLUCANS BIOSYNTHESIS GLUCOSYLTRANSFERASE H"/>
    <property type="match status" value="1"/>
</dbReference>
<dbReference type="PANTHER" id="PTHR43867">
    <property type="entry name" value="CELLULOSE SYNTHASE CATALYTIC SUBUNIT A [UDP-FORMING]"/>
    <property type="match status" value="1"/>
</dbReference>
<dbReference type="Proteomes" id="UP000005744">
    <property type="component" value="Unassembled WGS sequence"/>
</dbReference>
<evidence type="ECO:0000256" key="11">
    <source>
        <dbReference type="ARBA" id="ARBA00023136"/>
    </source>
</evidence>
<comment type="subcellular location">
    <subcellularLocation>
        <location evidence="1">Cell inner membrane</location>
        <topology evidence="1">Multi-pass membrane protein</topology>
    </subcellularLocation>
</comment>
<proteinExistence type="inferred from homology"/>
<dbReference type="NCBIfam" id="NF003962">
    <property type="entry name" value="PRK05454.2-5"/>
    <property type="match status" value="1"/>
</dbReference>
<protein>
    <recommendedName>
        <fullName evidence="4">Glucans biosynthesis glucosyltransferase H</fullName>
    </recommendedName>
</protein>
<feature type="transmembrane region" description="Helical" evidence="12">
    <location>
        <begin position="16"/>
        <end position="38"/>
    </location>
</feature>
<dbReference type="AlphaFoldDB" id="I3CDA3"/>
<sequence length="694" mass="79717">MNTFEAVTQSEGFRRFLLFSLVGITTLFALGLLTMVFQKDGITVLELTMLILYSILFTWICFSFWTAFFGFIICLFRRDRFAISASLPADDAIPPSSKTAIIMPIYNEDPRRVFAGLTSICESLISTGKHSCFDIFIISDTRDPDIWIEEEMRWQLLQQAMQGKINVYYRNREKNSERKVGNIKDFCQRWGAHYLFMIILDADSIMSGETLVKMVRLMEKNQHVALLQVSPLPINKESLFARIQQFASNVYNPIFTAGLNFWQLNEGNYWGHNSILRVKAFMDHCGLPRLPGKEPFGGDIFSHDFIEAAMLRRAGWDVWLAYDIGGSYEEIPPTLIDYAKRDRRWCQGNLQHTRILFAKGLHPINRLHLLMGIMSYLASPLWLLFLIVTGIDAYFRAQTEPVYFFGDTLFPVWPVSYTVEMATVLAFTLTFLFLPKILSLVIIATRKGMLRHYGGLLKLSLSVVIETFFSTLLAPIMMLFQSRFVLAILLRSNISWMTQKRDDHHTNFLEALSAHASHTVIGFIAGWVSYHYVEAFFWWFTPVLAGLVLSIPLSMLLSHVSLGRLARRYGLFLTPEETNPPYVVQRLQVNEHLPDPLETNYPSRFVQVLVDPYVNALHTALLPEMQPYEIAKRYQHELQGIIYKLLEDGIHSLSLDEKRKLLTSRSTLLKLHTLVWSLPNVADSLGNTRVADMP</sequence>
<keyword evidence="11 12" id="KW-0472">Membrane</keyword>
<feature type="transmembrane region" description="Helical" evidence="12">
    <location>
        <begin position="536"/>
        <end position="558"/>
    </location>
</feature>
<feature type="transmembrane region" description="Helical" evidence="12">
    <location>
        <begin position="508"/>
        <end position="530"/>
    </location>
</feature>
<evidence type="ECO:0000256" key="7">
    <source>
        <dbReference type="ARBA" id="ARBA00022676"/>
    </source>
</evidence>
<dbReference type="eggNOG" id="COG2943">
    <property type="taxonomic scope" value="Bacteria"/>
</dbReference>
<gene>
    <name evidence="14" type="ORF">BegalDRAFT_0684</name>
</gene>
<keyword evidence="9 12" id="KW-0812">Transmembrane</keyword>
<feature type="transmembrane region" description="Helical" evidence="12">
    <location>
        <begin position="369"/>
        <end position="395"/>
    </location>
</feature>
<evidence type="ECO:0000256" key="6">
    <source>
        <dbReference type="ARBA" id="ARBA00022519"/>
    </source>
</evidence>
<dbReference type="CDD" id="cd04191">
    <property type="entry name" value="Glucan_BSP_MdoH"/>
    <property type="match status" value="1"/>
</dbReference>
<evidence type="ECO:0000256" key="10">
    <source>
        <dbReference type="ARBA" id="ARBA00022989"/>
    </source>
</evidence>
<feature type="transmembrane region" description="Helical" evidence="12">
    <location>
        <begin position="415"/>
        <end position="434"/>
    </location>
</feature>
<evidence type="ECO:0000256" key="12">
    <source>
        <dbReference type="SAM" id="Phobius"/>
    </source>
</evidence>
<dbReference type="Pfam" id="PF13632">
    <property type="entry name" value="Glyco_trans_2_3"/>
    <property type="match status" value="1"/>
</dbReference>
<evidence type="ECO:0000256" key="5">
    <source>
        <dbReference type="ARBA" id="ARBA00022475"/>
    </source>
</evidence>
<dbReference type="GO" id="GO:0016758">
    <property type="term" value="F:hexosyltransferase activity"/>
    <property type="evidence" value="ECO:0007669"/>
    <property type="project" value="TreeGrafter"/>
</dbReference>
<dbReference type="InterPro" id="IPR050321">
    <property type="entry name" value="Glycosyltr_2/OpgH_subfam"/>
</dbReference>
<keyword evidence="8 14" id="KW-0808">Transferase</keyword>
<organism evidence="14 15">
    <name type="scientific">Beggiatoa alba B18LD</name>
    <dbReference type="NCBI Taxonomy" id="395493"/>
    <lineage>
        <taxon>Bacteria</taxon>
        <taxon>Pseudomonadati</taxon>
        <taxon>Pseudomonadota</taxon>
        <taxon>Gammaproteobacteria</taxon>
        <taxon>Thiotrichales</taxon>
        <taxon>Thiotrichaceae</taxon>
        <taxon>Beggiatoa</taxon>
    </lineage>
</organism>
<keyword evidence="5" id="KW-1003">Cell membrane</keyword>
<accession>I3CDA3</accession>
<feature type="domain" description="Glycosyltransferase 2-like" evidence="13">
    <location>
        <begin position="198"/>
        <end position="431"/>
    </location>
</feature>
<feature type="transmembrane region" description="Helical" evidence="12">
    <location>
        <begin position="50"/>
        <end position="76"/>
    </location>
</feature>
<name>I3CDA3_9GAMM</name>
<dbReference type="OrthoDB" id="9775281at2"/>